<dbReference type="Pfam" id="PF02678">
    <property type="entry name" value="Pirin"/>
    <property type="match status" value="1"/>
</dbReference>
<dbReference type="PANTHER" id="PTHR13903:SF8">
    <property type="entry name" value="PIRIN"/>
    <property type="match status" value="1"/>
</dbReference>
<protein>
    <submittedName>
        <fullName evidence="4">Redox-sensitive bicupin YhaK, pirin superfamily</fullName>
    </submittedName>
</protein>
<evidence type="ECO:0000313" key="4">
    <source>
        <dbReference type="EMBL" id="SIO43342.1"/>
    </source>
</evidence>
<dbReference type="PIRSF" id="PIRSF006232">
    <property type="entry name" value="Pirin"/>
    <property type="match status" value="1"/>
</dbReference>
<dbReference type="AlphaFoldDB" id="A0A1N6JG49"/>
<comment type="similarity">
    <text evidence="1 2">Belongs to the pirin family.</text>
</comment>
<dbReference type="InterPro" id="IPR012093">
    <property type="entry name" value="Pirin"/>
</dbReference>
<reference evidence="4 5" key="1">
    <citation type="submission" date="2016-11" db="EMBL/GenBank/DDBJ databases">
        <authorList>
            <person name="Jaros S."/>
            <person name="Januszkiewicz K."/>
            <person name="Wedrychowicz H."/>
        </authorList>
    </citation>
    <scope>NUCLEOTIDE SEQUENCE [LARGE SCALE GENOMIC DNA]</scope>
    <source>
        <strain evidence="4 5">GAS95</strain>
    </source>
</reference>
<dbReference type="InterPro" id="IPR011051">
    <property type="entry name" value="RmlC_Cupin_sf"/>
</dbReference>
<dbReference type="Proteomes" id="UP000185151">
    <property type="component" value="Unassembled WGS sequence"/>
</dbReference>
<dbReference type="SUPFAM" id="SSF51182">
    <property type="entry name" value="RmlC-like cupins"/>
    <property type="match status" value="1"/>
</dbReference>
<proteinExistence type="inferred from homology"/>
<organism evidence="4 5">
    <name type="scientific">Paraburkholderia phenazinium</name>
    <dbReference type="NCBI Taxonomy" id="60549"/>
    <lineage>
        <taxon>Bacteria</taxon>
        <taxon>Pseudomonadati</taxon>
        <taxon>Pseudomonadota</taxon>
        <taxon>Betaproteobacteria</taxon>
        <taxon>Burkholderiales</taxon>
        <taxon>Burkholderiaceae</taxon>
        <taxon>Paraburkholderia</taxon>
    </lineage>
</organism>
<evidence type="ECO:0000313" key="5">
    <source>
        <dbReference type="Proteomes" id="UP000185151"/>
    </source>
</evidence>
<dbReference type="InterPro" id="IPR014710">
    <property type="entry name" value="RmlC-like_jellyroll"/>
</dbReference>
<dbReference type="PANTHER" id="PTHR13903">
    <property type="entry name" value="PIRIN-RELATED"/>
    <property type="match status" value="1"/>
</dbReference>
<evidence type="ECO:0000256" key="2">
    <source>
        <dbReference type="RuleBase" id="RU003457"/>
    </source>
</evidence>
<accession>A0A1N6JG49</accession>
<keyword evidence="5" id="KW-1185">Reference proteome</keyword>
<evidence type="ECO:0000259" key="3">
    <source>
        <dbReference type="Pfam" id="PF02678"/>
    </source>
</evidence>
<evidence type="ECO:0000256" key="1">
    <source>
        <dbReference type="ARBA" id="ARBA00008416"/>
    </source>
</evidence>
<name>A0A1N6JG49_9BURK</name>
<dbReference type="Gene3D" id="2.60.120.10">
    <property type="entry name" value="Jelly Rolls"/>
    <property type="match status" value="1"/>
</dbReference>
<dbReference type="InterPro" id="IPR003829">
    <property type="entry name" value="Pirin_N_dom"/>
</dbReference>
<sequence length="306" mass="32896">MSFETNPSPVSSPSAAEHGALFDMQTNLRESDALLDGRTIVTRTAGRQHGPVKRMVSPSDLGAVLKPFVFLDYFDSSMDSDMRFSMHPHSGLATTTVLLEGEVEYEDTTGAAGIMPAGGVEWMNAGRGVWHDGRAKGDGPVRGYQLWVALPPELELGAPHSQYLSASEVPRSGPARVILGRYGNVESLVPAPSGINYLLVQLSAGEQWQYTPPAGHNVAWLAVQRGALRTAGEVIADELVVFDESEEALTFTADEATDFVLGSAVAHPHDLVLGYYSVHTSVEALRAGEASIREIGTQLRRRGRIG</sequence>
<feature type="domain" description="Pirin N-terminal" evidence="3">
    <location>
        <begin position="62"/>
        <end position="148"/>
    </location>
</feature>
<gene>
    <name evidence="4" type="ORF">SAMN05444165_3155</name>
</gene>
<dbReference type="EMBL" id="FSRU01000001">
    <property type="protein sequence ID" value="SIO43342.1"/>
    <property type="molecule type" value="Genomic_DNA"/>
</dbReference>